<dbReference type="InterPro" id="IPR041122">
    <property type="entry name" value="RecJ_OB"/>
</dbReference>
<feature type="coiled-coil region" evidence="6">
    <location>
        <begin position="321"/>
        <end position="348"/>
    </location>
</feature>
<dbReference type="GO" id="GO:0006281">
    <property type="term" value="P:DNA repair"/>
    <property type="evidence" value="ECO:0007669"/>
    <property type="project" value="InterPro"/>
</dbReference>
<dbReference type="OrthoDB" id="9809852at2"/>
<dbReference type="Gene3D" id="3.10.310.30">
    <property type="match status" value="1"/>
</dbReference>
<accession>A0A0M3QFF7</accession>
<dbReference type="SUPFAM" id="SSF64182">
    <property type="entry name" value="DHH phosphoesterases"/>
    <property type="match status" value="1"/>
</dbReference>
<dbReference type="PANTHER" id="PTHR30255:SF2">
    <property type="entry name" value="SINGLE-STRANDED-DNA-SPECIFIC EXONUCLEASE RECJ"/>
    <property type="match status" value="1"/>
</dbReference>
<dbReference type="PANTHER" id="PTHR30255">
    <property type="entry name" value="SINGLE-STRANDED-DNA-SPECIFIC EXONUCLEASE RECJ"/>
    <property type="match status" value="1"/>
</dbReference>
<dbReference type="Pfam" id="PF02272">
    <property type="entry name" value="DHHA1"/>
    <property type="match status" value="1"/>
</dbReference>
<evidence type="ECO:0000256" key="5">
    <source>
        <dbReference type="ARBA" id="ARBA00022839"/>
    </source>
</evidence>
<feature type="transmembrane region" description="Helical" evidence="7">
    <location>
        <begin position="21"/>
        <end position="40"/>
    </location>
</feature>
<evidence type="ECO:0000256" key="4">
    <source>
        <dbReference type="ARBA" id="ARBA00022801"/>
    </source>
</evidence>
<dbReference type="EMBL" id="CP010802">
    <property type="protein sequence ID" value="ALC16149.1"/>
    <property type="molecule type" value="Genomic_DNA"/>
</dbReference>
<keyword evidence="12" id="KW-1185">Reference proteome</keyword>
<dbReference type="STRING" id="1603606.DSOUD_1369"/>
<dbReference type="AlphaFoldDB" id="A0A0M3QFF7"/>
<keyword evidence="3" id="KW-0540">Nuclease</keyword>
<keyword evidence="7" id="KW-1133">Transmembrane helix</keyword>
<dbReference type="InterPro" id="IPR003156">
    <property type="entry name" value="DHHA1_dom"/>
</dbReference>
<evidence type="ECO:0000256" key="3">
    <source>
        <dbReference type="ARBA" id="ARBA00022722"/>
    </source>
</evidence>
<evidence type="ECO:0000256" key="6">
    <source>
        <dbReference type="SAM" id="Coils"/>
    </source>
</evidence>
<dbReference type="NCBIfam" id="TIGR00644">
    <property type="entry name" value="recJ"/>
    <property type="match status" value="1"/>
</dbReference>
<dbReference type="Gene3D" id="3.90.1640.30">
    <property type="match status" value="1"/>
</dbReference>
<dbReference type="KEGG" id="des:DSOUD_1369"/>
<comment type="similarity">
    <text evidence="1">Belongs to the RecJ family.</text>
</comment>
<dbReference type="Proteomes" id="UP000057158">
    <property type="component" value="Chromosome"/>
</dbReference>
<evidence type="ECO:0000256" key="7">
    <source>
        <dbReference type="SAM" id="Phobius"/>
    </source>
</evidence>
<sequence length="573" mass="60767">MEPVTVRRWAPRGAEPGVEEIALLAAGLGVSPLAAAALWGRGVQTVAAGRVFLDAGLAALPDPFLLSGMERGVERLVAAIEGGEGIAVHGDYDVDGITGTALLVETLRAFGAVVDYHIPLRLKDGYGLSAEALRRAAAAGARVALSVDCGVSALEEGRLARELGLDLIITDHHQPPETLPEALAIINPHLPESPFPARELSGVGVAFFLMIALRKTLRERGAFASSPEPDLRRSLDLVALGTIADVVPLTGVNRILTRFGLELLGRAGRPGVAALKAVAAVKEMNASAVGFRLGPRLNAAGRLEDAALGVDLLLETSPARAGEIASHLDGLNRERQQLEQETLSQAIERLDEGGEGGERSIVLADERWHPGVIGIVASRLVERYHRPTILIALENGQGKGSARSIAGFHLYCALQDCSEFLAGFGGHQYAAGLSIAGEAVDAFTAALDGVAHRILSAEDLVPKLSHDGEILLEDITRESLGELAKLAPFGAGNPEPAFVARGLRAQQISVVGEKHLRFTARQGGYSIPCIAFGMVDRRTELEGEFDLLFHPGLNEFRNNVSVQLRVRDIRPSV</sequence>
<keyword evidence="5 11" id="KW-0269">Exonuclease</keyword>
<feature type="domain" description="RecJ OB" evidence="10">
    <location>
        <begin position="467"/>
        <end position="568"/>
    </location>
</feature>
<evidence type="ECO:0000313" key="11">
    <source>
        <dbReference type="EMBL" id="ALC16149.1"/>
    </source>
</evidence>
<name>A0A0M3QFF7_9BACT</name>
<protein>
    <recommendedName>
        <fullName evidence="2">Single-stranded-DNA-specific exonuclease RecJ</fullName>
    </recommendedName>
</protein>
<dbReference type="PATRIC" id="fig|1603606.3.peg.1492"/>
<feature type="domain" description="DHHA1" evidence="9">
    <location>
        <begin position="361"/>
        <end position="450"/>
    </location>
</feature>
<gene>
    <name evidence="11" type="primary">recJ</name>
    <name evidence="11" type="ORF">DSOUD_1369</name>
</gene>
<evidence type="ECO:0000259" key="8">
    <source>
        <dbReference type="Pfam" id="PF01368"/>
    </source>
</evidence>
<dbReference type="Pfam" id="PF01368">
    <property type="entry name" value="DHH"/>
    <property type="match status" value="1"/>
</dbReference>
<dbReference type="InterPro" id="IPR051673">
    <property type="entry name" value="SSDNA_exonuclease_RecJ"/>
</dbReference>
<keyword evidence="6" id="KW-0175">Coiled coil</keyword>
<evidence type="ECO:0000313" key="12">
    <source>
        <dbReference type="Proteomes" id="UP000057158"/>
    </source>
</evidence>
<evidence type="ECO:0000259" key="9">
    <source>
        <dbReference type="Pfam" id="PF02272"/>
    </source>
</evidence>
<dbReference type="Pfam" id="PF17768">
    <property type="entry name" value="RecJ_OB"/>
    <property type="match status" value="1"/>
</dbReference>
<dbReference type="GO" id="GO:0006310">
    <property type="term" value="P:DNA recombination"/>
    <property type="evidence" value="ECO:0007669"/>
    <property type="project" value="InterPro"/>
</dbReference>
<keyword evidence="4" id="KW-0378">Hydrolase</keyword>
<proteinExistence type="inferred from homology"/>
<dbReference type="RefSeq" id="WP_053550290.1">
    <property type="nucleotide sequence ID" value="NZ_CP010802.1"/>
</dbReference>
<evidence type="ECO:0000256" key="2">
    <source>
        <dbReference type="ARBA" id="ARBA00019841"/>
    </source>
</evidence>
<feature type="domain" description="DDH" evidence="8">
    <location>
        <begin position="86"/>
        <end position="242"/>
    </location>
</feature>
<evidence type="ECO:0000259" key="10">
    <source>
        <dbReference type="Pfam" id="PF17768"/>
    </source>
</evidence>
<dbReference type="GO" id="GO:0003676">
    <property type="term" value="F:nucleic acid binding"/>
    <property type="evidence" value="ECO:0007669"/>
    <property type="project" value="InterPro"/>
</dbReference>
<evidence type="ECO:0000256" key="1">
    <source>
        <dbReference type="ARBA" id="ARBA00005915"/>
    </source>
</evidence>
<dbReference type="GO" id="GO:0008409">
    <property type="term" value="F:5'-3' exonuclease activity"/>
    <property type="evidence" value="ECO:0007669"/>
    <property type="project" value="InterPro"/>
</dbReference>
<organism evidence="11 12">
    <name type="scientific">Desulfuromonas soudanensis</name>
    <dbReference type="NCBI Taxonomy" id="1603606"/>
    <lineage>
        <taxon>Bacteria</taxon>
        <taxon>Pseudomonadati</taxon>
        <taxon>Thermodesulfobacteriota</taxon>
        <taxon>Desulfuromonadia</taxon>
        <taxon>Desulfuromonadales</taxon>
        <taxon>Desulfuromonadaceae</taxon>
        <taxon>Desulfuromonas</taxon>
    </lineage>
</organism>
<dbReference type="InterPro" id="IPR004610">
    <property type="entry name" value="RecJ"/>
</dbReference>
<keyword evidence="7" id="KW-0472">Membrane</keyword>
<dbReference type="InterPro" id="IPR038763">
    <property type="entry name" value="DHH_sf"/>
</dbReference>
<reference evidence="11 12" key="1">
    <citation type="submission" date="2015-07" db="EMBL/GenBank/DDBJ databases">
        <title>Isolation and Genomic Characterization of a Novel Halophilic Metal-Reducing Deltaproteobacterium from the Deep Subsurface.</title>
        <authorList>
            <person name="Badalamenti J.P."/>
            <person name="Summers Z.M."/>
            <person name="Gralnick J.A."/>
            <person name="Bond D.R."/>
        </authorList>
    </citation>
    <scope>NUCLEOTIDE SEQUENCE [LARGE SCALE GENOMIC DNA]</scope>
    <source>
        <strain evidence="11 12">WTL</strain>
    </source>
</reference>
<keyword evidence="7" id="KW-0812">Transmembrane</keyword>
<dbReference type="InterPro" id="IPR001667">
    <property type="entry name" value="DDH_dom"/>
</dbReference>